<keyword evidence="1" id="KW-0862">Zinc</keyword>
<dbReference type="InterPro" id="IPR001841">
    <property type="entry name" value="Znf_RING"/>
</dbReference>
<keyword evidence="4" id="KW-1185">Reference proteome</keyword>
<accession>A0A8E2E632</accession>
<feature type="domain" description="RING-type" evidence="2">
    <location>
        <begin position="45"/>
        <end position="101"/>
    </location>
</feature>
<evidence type="ECO:0000313" key="4">
    <source>
        <dbReference type="Proteomes" id="UP000250266"/>
    </source>
</evidence>
<dbReference type="PROSITE" id="PS50089">
    <property type="entry name" value="ZF_RING_2"/>
    <property type="match status" value="1"/>
</dbReference>
<dbReference type="Gene3D" id="3.30.40.10">
    <property type="entry name" value="Zinc/RING finger domain, C3HC4 (zinc finger)"/>
    <property type="match status" value="1"/>
</dbReference>
<reference evidence="3 4" key="1">
    <citation type="journal article" date="2016" name="Nat. Commun.">
        <title>Ectomycorrhizal ecology is imprinted in the genome of the dominant symbiotic fungus Cenococcum geophilum.</title>
        <authorList>
            <consortium name="DOE Joint Genome Institute"/>
            <person name="Peter M."/>
            <person name="Kohler A."/>
            <person name="Ohm R.A."/>
            <person name="Kuo A."/>
            <person name="Krutzmann J."/>
            <person name="Morin E."/>
            <person name="Arend M."/>
            <person name="Barry K.W."/>
            <person name="Binder M."/>
            <person name="Choi C."/>
            <person name="Clum A."/>
            <person name="Copeland A."/>
            <person name="Grisel N."/>
            <person name="Haridas S."/>
            <person name="Kipfer T."/>
            <person name="LaButti K."/>
            <person name="Lindquist E."/>
            <person name="Lipzen A."/>
            <person name="Maire R."/>
            <person name="Meier B."/>
            <person name="Mihaltcheva S."/>
            <person name="Molinier V."/>
            <person name="Murat C."/>
            <person name="Poggeler S."/>
            <person name="Quandt C.A."/>
            <person name="Sperisen C."/>
            <person name="Tritt A."/>
            <person name="Tisserant E."/>
            <person name="Crous P.W."/>
            <person name="Henrissat B."/>
            <person name="Nehls U."/>
            <person name="Egli S."/>
            <person name="Spatafora J.W."/>
            <person name="Grigoriev I.V."/>
            <person name="Martin F.M."/>
        </authorList>
    </citation>
    <scope>NUCLEOTIDE SEQUENCE [LARGE SCALE GENOMIC DNA]</scope>
    <source>
        <strain evidence="3 4">CBS 459.81</strain>
    </source>
</reference>
<name>A0A8E2E632_9PEZI</name>
<keyword evidence="1" id="KW-0479">Metal-binding</keyword>
<evidence type="ECO:0000313" key="3">
    <source>
        <dbReference type="EMBL" id="OCK77861.1"/>
    </source>
</evidence>
<sequence>MSGHVSDQYQETGMAFFPSREAFLYGGGMCPLNNEEIDNLQDPLCILCARLYSSGKAFAIDEVPEGPIRLPCGHIFGSECVLRWTDCAQASGATNACPLCKRVLFPSREYLPLDEDAYLDAYYPVGQGHYTYFLYDDPEWPPIGYSSVFQDPFSEIFWSAAEDSIQNPLHSNYPVHPNSPEDVSPSAINRPKDVAPCYSSNQHPLQTASPSTHPEFPTTNWIQIERRDSWPLDEELQYNPPISPIPSYWHSLGELAERRASMALEPCPIDPTLEATDEQQSRLMLQDAMCEFVNYTRQWITENGDAMDDMSSWLREGI</sequence>
<dbReference type="EMBL" id="KV745096">
    <property type="protein sequence ID" value="OCK77861.1"/>
    <property type="molecule type" value="Genomic_DNA"/>
</dbReference>
<organism evidence="3 4">
    <name type="scientific">Lepidopterella palustris CBS 459.81</name>
    <dbReference type="NCBI Taxonomy" id="1314670"/>
    <lineage>
        <taxon>Eukaryota</taxon>
        <taxon>Fungi</taxon>
        <taxon>Dikarya</taxon>
        <taxon>Ascomycota</taxon>
        <taxon>Pezizomycotina</taxon>
        <taxon>Dothideomycetes</taxon>
        <taxon>Pleosporomycetidae</taxon>
        <taxon>Mytilinidiales</taxon>
        <taxon>Argynnaceae</taxon>
        <taxon>Lepidopterella</taxon>
    </lineage>
</organism>
<dbReference type="AlphaFoldDB" id="A0A8E2E632"/>
<proteinExistence type="predicted"/>
<evidence type="ECO:0000256" key="1">
    <source>
        <dbReference type="PROSITE-ProRule" id="PRU00175"/>
    </source>
</evidence>
<protein>
    <recommendedName>
        <fullName evidence="2">RING-type domain-containing protein</fullName>
    </recommendedName>
</protein>
<evidence type="ECO:0000259" key="2">
    <source>
        <dbReference type="PROSITE" id="PS50089"/>
    </source>
</evidence>
<dbReference type="Proteomes" id="UP000250266">
    <property type="component" value="Unassembled WGS sequence"/>
</dbReference>
<keyword evidence="1" id="KW-0863">Zinc-finger</keyword>
<dbReference type="SUPFAM" id="SSF57850">
    <property type="entry name" value="RING/U-box"/>
    <property type="match status" value="1"/>
</dbReference>
<gene>
    <name evidence="3" type="ORF">K432DRAFT_395263</name>
</gene>
<dbReference type="InterPro" id="IPR013083">
    <property type="entry name" value="Znf_RING/FYVE/PHD"/>
</dbReference>
<dbReference type="GO" id="GO:0008270">
    <property type="term" value="F:zinc ion binding"/>
    <property type="evidence" value="ECO:0007669"/>
    <property type="project" value="UniProtKB-KW"/>
</dbReference>
<dbReference type="Pfam" id="PF13639">
    <property type="entry name" value="zf-RING_2"/>
    <property type="match status" value="1"/>
</dbReference>
<dbReference type="OrthoDB" id="5396564at2759"/>